<dbReference type="PANTHER" id="PTHR42707">
    <property type="entry name" value="ACYL-COA DEHYDROGENASE"/>
    <property type="match status" value="1"/>
</dbReference>
<proteinExistence type="predicted"/>
<feature type="domain" description="Acyl-CoA dehydrogenase/oxidase C-terminal" evidence="2">
    <location>
        <begin position="3"/>
        <end position="145"/>
    </location>
</feature>
<evidence type="ECO:0000313" key="3">
    <source>
        <dbReference type="EMBL" id="CAD2221308.1"/>
    </source>
</evidence>
<protein>
    <submittedName>
        <fullName evidence="3">Acyl-CoA dehydrogenase, C-terminal domain containing protein, putative</fullName>
    </submittedName>
</protein>
<dbReference type="Gene3D" id="1.20.140.10">
    <property type="entry name" value="Butyryl-CoA Dehydrogenase, subunit A, domain 3"/>
    <property type="match status" value="1"/>
</dbReference>
<evidence type="ECO:0000259" key="2">
    <source>
        <dbReference type="Pfam" id="PF00441"/>
    </source>
</evidence>
<gene>
    <name evidence="3" type="ORF">ADEAN_000884000</name>
</gene>
<dbReference type="AlphaFoldDB" id="A0A7G2CN83"/>
<name>A0A7G2CN83_9TRYP</name>
<accession>A0A7G2CN83</accession>
<dbReference type="InterPro" id="IPR036250">
    <property type="entry name" value="AcylCo_DH-like_C"/>
</dbReference>
<organism evidence="3 4">
    <name type="scientific">Angomonas deanei</name>
    <dbReference type="NCBI Taxonomy" id="59799"/>
    <lineage>
        <taxon>Eukaryota</taxon>
        <taxon>Discoba</taxon>
        <taxon>Euglenozoa</taxon>
        <taxon>Kinetoplastea</taxon>
        <taxon>Metakinetoplastina</taxon>
        <taxon>Trypanosomatida</taxon>
        <taxon>Trypanosomatidae</taxon>
        <taxon>Strigomonadinae</taxon>
        <taxon>Angomonas</taxon>
    </lineage>
</organism>
<dbReference type="Pfam" id="PF00441">
    <property type="entry name" value="Acyl-CoA_dh_1"/>
    <property type="match status" value="1"/>
</dbReference>
<evidence type="ECO:0000313" key="4">
    <source>
        <dbReference type="Proteomes" id="UP000515908"/>
    </source>
</evidence>
<dbReference type="VEuPathDB" id="TriTrypDB:ADEAN_000884000"/>
<evidence type="ECO:0000256" key="1">
    <source>
        <dbReference type="ARBA" id="ARBA00022630"/>
    </source>
</evidence>
<dbReference type="EMBL" id="LR877164">
    <property type="protein sequence ID" value="CAD2221308.1"/>
    <property type="molecule type" value="Genomic_DNA"/>
</dbReference>
<keyword evidence="1" id="KW-0285">Flavoprotein</keyword>
<dbReference type="Proteomes" id="UP000515908">
    <property type="component" value="Chromosome 20"/>
</dbReference>
<dbReference type="PANTHER" id="PTHR42707:SF3">
    <property type="entry name" value="ACYL-COA DEHYDROGENASE AIDB-RELATED"/>
    <property type="match status" value="1"/>
</dbReference>
<dbReference type="InterPro" id="IPR052904">
    <property type="entry name" value="Acyl-CoA_dehydrogenase-like"/>
</dbReference>
<dbReference type="SUPFAM" id="SSF47203">
    <property type="entry name" value="Acyl-CoA dehydrogenase C-terminal domain-like"/>
    <property type="match status" value="1"/>
</dbReference>
<sequence>MVNQTRLCCMMGSSSSMATALTNAIHHCNHRNAFGGALSEKPLMQNVLTDLALESEACLALTMRVASSFNEGSRLGKDYMRLAVAVGKYITTKRCPAFTYECLECMGGNGYLEDFPLARYFRQSPLNAIWEGSGNVMVLDVFRTILKSPSCLQAVAADVTACQHPKLNEELKDVLQTIQKSSPQDAEVSGRMLVERVGVLLQAAALYHSGGDQTVFDRFVASRVGGRRGVQFGTLEEEFSG</sequence>
<reference evidence="3 4" key="1">
    <citation type="submission" date="2020-08" db="EMBL/GenBank/DDBJ databases">
        <authorList>
            <person name="Newling K."/>
            <person name="Davey J."/>
            <person name="Forrester S."/>
        </authorList>
    </citation>
    <scope>NUCLEOTIDE SEQUENCE [LARGE SCALE GENOMIC DNA]</scope>
    <source>
        <strain evidence="4">Crithidia deanei Carvalho (ATCC PRA-265)</strain>
    </source>
</reference>
<dbReference type="InterPro" id="IPR009075">
    <property type="entry name" value="AcylCo_DH/oxidase_C"/>
</dbReference>
<dbReference type="GO" id="GO:0003995">
    <property type="term" value="F:acyl-CoA dehydrogenase activity"/>
    <property type="evidence" value="ECO:0007669"/>
    <property type="project" value="TreeGrafter"/>
</dbReference>
<keyword evidence="4" id="KW-1185">Reference proteome</keyword>